<sequence length="240" mass="27615">MIYITGDTHGNFERISAFCAKMTTSQEDGIIILGDAGINYYRGKKDVAIKQALCGLPVTLFCIHGNHEIRPETIPTYEFMQWGGGTVLYEKEFPNLLFAKDGEFFNLNNHKCIVIGGAYSVDKFYRLERNFGWWSDEQPSDSIKAYVEQQLESIDYKVDIVLSHTCPLKYEPREVFLPSIDQSAVDKSTEQWLDTLEEKISYAKWYCGHYHLQKSIDKLQFLFDSILPFAEHGVHQGETE</sequence>
<keyword evidence="2" id="KW-0808">Transferase</keyword>
<dbReference type="InterPro" id="IPR029052">
    <property type="entry name" value="Metallo-depent_PP-like"/>
</dbReference>
<dbReference type="STRING" id="1123282.SAMN02745823_00325"/>
<dbReference type="Gene3D" id="3.60.21.10">
    <property type="match status" value="1"/>
</dbReference>
<dbReference type="Proteomes" id="UP000183995">
    <property type="component" value="Unassembled WGS sequence"/>
</dbReference>
<organism evidence="2 3">
    <name type="scientific">Sporobacter termitidis DSM 10068</name>
    <dbReference type="NCBI Taxonomy" id="1123282"/>
    <lineage>
        <taxon>Bacteria</taxon>
        <taxon>Bacillati</taxon>
        <taxon>Bacillota</taxon>
        <taxon>Clostridia</taxon>
        <taxon>Eubacteriales</taxon>
        <taxon>Oscillospiraceae</taxon>
        <taxon>Sporobacter</taxon>
    </lineage>
</organism>
<dbReference type="CDD" id="cd00838">
    <property type="entry name" value="MPP_superfamily"/>
    <property type="match status" value="1"/>
</dbReference>
<reference evidence="2 3" key="1">
    <citation type="submission" date="2016-11" db="EMBL/GenBank/DDBJ databases">
        <authorList>
            <person name="Jaros S."/>
            <person name="Januszkiewicz K."/>
            <person name="Wedrychowicz H."/>
        </authorList>
    </citation>
    <scope>NUCLEOTIDE SEQUENCE [LARGE SCALE GENOMIC DNA]</scope>
    <source>
        <strain evidence="2 3">DSM 10068</strain>
    </source>
</reference>
<dbReference type="InterPro" id="IPR004843">
    <property type="entry name" value="Calcineurin-like_PHP"/>
</dbReference>
<gene>
    <name evidence="2" type="ORF">SAMN02745823_00325</name>
</gene>
<dbReference type="Pfam" id="PF00149">
    <property type="entry name" value="Metallophos"/>
    <property type="match status" value="1"/>
</dbReference>
<dbReference type="GO" id="GO:0016740">
    <property type="term" value="F:transferase activity"/>
    <property type="evidence" value="ECO:0007669"/>
    <property type="project" value="UniProtKB-KW"/>
</dbReference>
<name>A0A1M5U2F0_9FIRM</name>
<dbReference type="EMBL" id="FQXV01000001">
    <property type="protein sequence ID" value="SHH57031.1"/>
    <property type="molecule type" value="Genomic_DNA"/>
</dbReference>
<evidence type="ECO:0000313" key="2">
    <source>
        <dbReference type="EMBL" id="SHH57031.1"/>
    </source>
</evidence>
<accession>A0A1M5U2F0</accession>
<evidence type="ECO:0000313" key="3">
    <source>
        <dbReference type="Proteomes" id="UP000183995"/>
    </source>
</evidence>
<keyword evidence="3" id="KW-1185">Reference proteome</keyword>
<dbReference type="RefSeq" id="WP_073075890.1">
    <property type="nucleotide sequence ID" value="NZ_FQXV01000001.1"/>
</dbReference>
<evidence type="ECO:0000259" key="1">
    <source>
        <dbReference type="Pfam" id="PF00149"/>
    </source>
</evidence>
<proteinExistence type="predicted"/>
<dbReference type="OrthoDB" id="9787800at2"/>
<dbReference type="GO" id="GO:0016787">
    <property type="term" value="F:hydrolase activity"/>
    <property type="evidence" value="ECO:0007669"/>
    <property type="project" value="InterPro"/>
</dbReference>
<protein>
    <submittedName>
        <fullName evidence="2">3-oxoacid CoA-transferase subunit A</fullName>
    </submittedName>
</protein>
<dbReference type="SUPFAM" id="SSF56300">
    <property type="entry name" value="Metallo-dependent phosphatases"/>
    <property type="match status" value="1"/>
</dbReference>
<feature type="domain" description="Calcineurin-like phosphoesterase" evidence="1">
    <location>
        <begin position="2"/>
        <end position="178"/>
    </location>
</feature>
<dbReference type="AlphaFoldDB" id="A0A1M5U2F0"/>